<comment type="domain">
    <text evidence="2">A Gly-cisPro motif from one monomer fits into the active site of the other monomer to allow specific chiral rejection of L-amino acids.</text>
</comment>
<evidence type="ECO:0000256" key="1">
    <source>
        <dbReference type="ARBA" id="ARBA00009673"/>
    </source>
</evidence>
<name>A0ABW3IEP0_9FLAO</name>
<evidence type="ECO:0000313" key="4">
    <source>
        <dbReference type="Proteomes" id="UP001597100"/>
    </source>
</evidence>
<dbReference type="HAMAP" id="MF_00518">
    <property type="entry name" value="Deacylase_Dtd"/>
    <property type="match status" value="1"/>
</dbReference>
<dbReference type="InterPro" id="IPR003732">
    <property type="entry name" value="Daa-tRNA_deacyls_DTD"/>
</dbReference>
<sequence length="150" mass="16370">MRVVLQRVSEASVTINGNVKSRIGRGILILLGIEAEDSQEDIDWLCGKISKMRIFNDANGVMNESLLQVDGEALVVSQFTLHASTKKGNRPSYIKAAGPDKAVPLYEKFVERLEKELGKPVGTGEFGADMKVALLNDGPVTILVDSKNRE</sequence>
<dbReference type="CDD" id="cd00563">
    <property type="entry name" value="Dtyr_deacylase"/>
    <property type="match status" value="1"/>
</dbReference>
<protein>
    <recommendedName>
        <fullName evidence="2">D-aminoacyl-tRNA deacylase</fullName>
        <shortName evidence="2">DTD</shortName>
        <ecNumber evidence="2">3.1.1.96</ecNumber>
    </recommendedName>
    <alternativeName>
        <fullName evidence="2">Gly-tRNA(Ala) deacylase</fullName>
        <ecNumber evidence="2">3.1.1.-</ecNumber>
    </alternativeName>
</protein>
<comment type="catalytic activity">
    <reaction evidence="2">
        <text>a D-aminoacyl-tRNA + H2O = a tRNA + a D-alpha-amino acid + H(+)</text>
        <dbReference type="Rhea" id="RHEA:13953"/>
        <dbReference type="Rhea" id="RHEA-COMP:10123"/>
        <dbReference type="Rhea" id="RHEA-COMP:10124"/>
        <dbReference type="ChEBI" id="CHEBI:15377"/>
        <dbReference type="ChEBI" id="CHEBI:15378"/>
        <dbReference type="ChEBI" id="CHEBI:59871"/>
        <dbReference type="ChEBI" id="CHEBI:78442"/>
        <dbReference type="ChEBI" id="CHEBI:79333"/>
        <dbReference type="EC" id="3.1.1.96"/>
    </reaction>
</comment>
<keyword evidence="2" id="KW-0694">RNA-binding</keyword>
<keyword evidence="4" id="KW-1185">Reference proteome</keyword>
<dbReference type="Proteomes" id="UP001597100">
    <property type="component" value="Unassembled WGS sequence"/>
</dbReference>
<dbReference type="Pfam" id="PF02580">
    <property type="entry name" value="Tyr_Deacylase"/>
    <property type="match status" value="1"/>
</dbReference>
<dbReference type="RefSeq" id="WP_380737831.1">
    <property type="nucleotide sequence ID" value="NZ_JBHTJP010000032.1"/>
</dbReference>
<comment type="catalytic activity">
    <reaction evidence="2">
        <text>glycyl-tRNA(Ala) + H2O = tRNA(Ala) + glycine + H(+)</text>
        <dbReference type="Rhea" id="RHEA:53744"/>
        <dbReference type="Rhea" id="RHEA-COMP:9657"/>
        <dbReference type="Rhea" id="RHEA-COMP:13640"/>
        <dbReference type="ChEBI" id="CHEBI:15377"/>
        <dbReference type="ChEBI" id="CHEBI:15378"/>
        <dbReference type="ChEBI" id="CHEBI:57305"/>
        <dbReference type="ChEBI" id="CHEBI:78442"/>
        <dbReference type="ChEBI" id="CHEBI:78522"/>
    </reaction>
</comment>
<keyword evidence="2" id="KW-0820">tRNA-binding</keyword>
<dbReference type="EC" id="3.1.1.96" evidence="2"/>
<evidence type="ECO:0000256" key="2">
    <source>
        <dbReference type="HAMAP-Rule" id="MF_00518"/>
    </source>
</evidence>
<feature type="short sequence motif" description="Gly-cisPro motif, important for rejection of L-amino acids" evidence="2">
    <location>
        <begin position="138"/>
        <end position="139"/>
    </location>
</feature>
<accession>A0ABW3IEP0</accession>
<comment type="caution">
    <text evidence="3">The sequence shown here is derived from an EMBL/GenBank/DDBJ whole genome shotgun (WGS) entry which is preliminary data.</text>
</comment>
<dbReference type="GO" id="GO:0051499">
    <property type="term" value="F:D-aminoacyl-tRNA deacylase activity"/>
    <property type="evidence" value="ECO:0007669"/>
    <property type="project" value="UniProtKB-EC"/>
</dbReference>
<proteinExistence type="inferred from homology"/>
<dbReference type="EC" id="3.1.1.-" evidence="2"/>
<dbReference type="PANTHER" id="PTHR10472">
    <property type="entry name" value="D-TYROSYL-TRNA TYR DEACYLASE"/>
    <property type="match status" value="1"/>
</dbReference>
<evidence type="ECO:0000313" key="3">
    <source>
        <dbReference type="EMBL" id="MFD0976476.1"/>
    </source>
</evidence>
<dbReference type="InterPro" id="IPR023509">
    <property type="entry name" value="DTD-like_sf"/>
</dbReference>
<dbReference type="EMBL" id="JBHTJP010000032">
    <property type="protein sequence ID" value="MFD0976476.1"/>
    <property type="molecule type" value="Genomic_DNA"/>
</dbReference>
<dbReference type="PANTHER" id="PTHR10472:SF5">
    <property type="entry name" value="D-AMINOACYL-TRNA DEACYLASE 1"/>
    <property type="match status" value="1"/>
</dbReference>
<keyword evidence="2 3" id="KW-0378">Hydrolase</keyword>
<comment type="subunit">
    <text evidence="2">Homodimer.</text>
</comment>
<organism evidence="3 4">
    <name type="scientific">Salinimicrobium gaetbulicola</name>
    <dbReference type="NCBI Taxonomy" id="999702"/>
    <lineage>
        <taxon>Bacteria</taxon>
        <taxon>Pseudomonadati</taxon>
        <taxon>Bacteroidota</taxon>
        <taxon>Flavobacteriia</taxon>
        <taxon>Flavobacteriales</taxon>
        <taxon>Flavobacteriaceae</taxon>
        <taxon>Salinimicrobium</taxon>
    </lineage>
</organism>
<comment type="subcellular location">
    <subcellularLocation>
        <location evidence="2">Cytoplasm</location>
    </subcellularLocation>
</comment>
<comment type="similarity">
    <text evidence="1 2">Belongs to the DTD family.</text>
</comment>
<keyword evidence="2" id="KW-0963">Cytoplasm</keyword>
<reference evidence="4" key="1">
    <citation type="journal article" date="2019" name="Int. J. Syst. Evol. Microbiol.">
        <title>The Global Catalogue of Microorganisms (GCM) 10K type strain sequencing project: providing services to taxonomists for standard genome sequencing and annotation.</title>
        <authorList>
            <consortium name="The Broad Institute Genomics Platform"/>
            <consortium name="The Broad Institute Genome Sequencing Center for Infectious Disease"/>
            <person name="Wu L."/>
            <person name="Ma J."/>
        </authorList>
    </citation>
    <scope>NUCLEOTIDE SEQUENCE [LARGE SCALE GENOMIC DNA]</scope>
    <source>
        <strain evidence="4">CCUG 60898</strain>
    </source>
</reference>
<dbReference type="Gene3D" id="3.50.80.10">
    <property type="entry name" value="D-tyrosyl-tRNA(Tyr) deacylase"/>
    <property type="match status" value="1"/>
</dbReference>
<dbReference type="NCBIfam" id="TIGR00256">
    <property type="entry name" value="D-aminoacyl-tRNA deacylase"/>
    <property type="match status" value="1"/>
</dbReference>
<dbReference type="SUPFAM" id="SSF69500">
    <property type="entry name" value="DTD-like"/>
    <property type="match status" value="1"/>
</dbReference>
<comment type="function">
    <text evidence="2">An aminoacyl-tRNA editing enzyme that deacylates mischarged D-aminoacyl-tRNAs. Also deacylates mischarged glycyl-tRNA(Ala), protecting cells against glycine mischarging by AlaRS. Acts via tRNA-based rather than protein-based catalysis; rejects L-amino acids rather than detecting D-amino acids in the active site. By recycling D-aminoacyl-tRNA to D-amino acids and free tRNA molecules, this enzyme counteracts the toxicity associated with the formation of D-aminoacyl-tRNA entities in vivo and helps enforce protein L-homochirality.</text>
</comment>
<gene>
    <name evidence="2 3" type="primary">dtd</name>
    <name evidence="3" type="ORF">ACFQ1G_06715</name>
</gene>